<feature type="transmembrane region" description="Helical" evidence="2">
    <location>
        <begin position="199"/>
        <end position="220"/>
    </location>
</feature>
<feature type="region of interest" description="Disordered" evidence="1">
    <location>
        <begin position="153"/>
        <end position="172"/>
    </location>
</feature>
<keyword evidence="4" id="KW-1185">Reference proteome</keyword>
<evidence type="ECO:0000256" key="1">
    <source>
        <dbReference type="SAM" id="MobiDB-lite"/>
    </source>
</evidence>
<gene>
    <name evidence="3" type="ORF">K2173_026971</name>
</gene>
<evidence type="ECO:0008006" key="5">
    <source>
        <dbReference type="Google" id="ProtNLM"/>
    </source>
</evidence>
<dbReference type="PANTHER" id="PTHR48223:SF1">
    <property type="entry name" value="ABC TRANSMEMBRANE TYPE-1 DOMAIN-CONTAINING PROTEIN"/>
    <property type="match status" value="1"/>
</dbReference>
<sequence length="341" mass="38933">MTLVTHQLQGPCTTFPLRPSSWSRGIKLKQHLTTLQVIGRTDRRLLVKRNLHLSAGAYIHGSKLKISKFWAFKGNSQNDESRKRANGSKCSKNTVKLSYVPTDNGETIMESPKVHSAPVSHTSKGEGINGSPAIHRLFKKWLNMLCTQPPCEEEDGTLKRHSASEELQEPQSNIQDKERGGILKNVWCSITGLDATIKIPLLVFIPLYLVINVFCGAEVSKELTPLWILGPLVVALYIKMIRGLWALYVFTFRQTVKVIKNLPTYYLVAAGYVKQGKLKDDVKARVLQPVIKVKNMDFDEFSRKNLKVLEEWLMEKYLDFVESIWPYYCRTIRFLKRANLI</sequence>
<dbReference type="Proteomes" id="UP001159364">
    <property type="component" value="Linkage Group LG02"/>
</dbReference>
<feature type="region of interest" description="Disordered" evidence="1">
    <location>
        <begin position="106"/>
        <end position="126"/>
    </location>
</feature>
<evidence type="ECO:0000313" key="3">
    <source>
        <dbReference type="EMBL" id="KAJ8771794.1"/>
    </source>
</evidence>
<dbReference type="AlphaFoldDB" id="A0AAV8U0Y6"/>
<keyword evidence="2" id="KW-0472">Membrane</keyword>
<evidence type="ECO:0000313" key="4">
    <source>
        <dbReference type="Proteomes" id="UP001159364"/>
    </source>
</evidence>
<proteinExistence type="predicted"/>
<comment type="caution">
    <text evidence="3">The sequence shown here is derived from an EMBL/GenBank/DDBJ whole genome shotgun (WGS) entry which is preliminary data.</text>
</comment>
<accession>A0AAV8U0Y6</accession>
<reference evidence="3 4" key="1">
    <citation type="submission" date="2021-09" db="EMBL/GenBank/DDBJ databases">
        <title>Genomic insights and catalytic innovation underlie evolution of tropane alkaloids biosynthesis.</title>
        <authorList>
            <person name="Wang Y.-J."/>
            <person name="Tian T."/>
            <person name="Huang J.-P."/>
            <person name="Huang S.-X."/>
        </authorList>
    </citation>
    <scope>NUCLEOTIDE SEQUENCE [LARGE SCALE GENOMIC DNA]</scope>
    <source>
        <strain evidence="3">KIB-2018</strain>
        <tissue evidence="3">Leaf</tissue>
    </source>
</reference>
<keyword evidence="2" id="KW-1133">Transmembrane helix</keyword>
<dbReference type="EMBL" id="JAIWQS010000002">
    <property type="protein sequence ID" value="KAJ8771794.1"/>
    <property type="molecule type" value="Genomic_DNA"/>
</dbReference>
<dbReference type="PANTHER" id="PTHR48223">
    <property type="entry name" value="DEFECTIVE 2759, PUTATIVE ISOFORM 1-RELATED"/>
    <property type="match status" value="1"/>
</dbReference>
<evidence type="ECO:0000256" key="2">
    <source>
        <dbReference type="SAM" id="Phobius"/>
    </source>
</evidence>
<feature type="transmembrane region" description="Helical" evidence="2">
    <location>
        <begin position="226"/>
        <end position="250"/>
    </location>
</feature>
<organism evidence="3 4">
    <name type="scientific">Erythroxylum novogranatense</name>
    <dbReference type="NCBI Taxonomy" id="1862640"/>
    <lineage>
        <taxon>Eukaryota</taxon>
        <taxon>Viridiplantae</taxon>
        <taxon>Streptophyta</taxon>
        <taxon>Embryophyta</taxon>
        <taxon>Tracheophyta</taxon>
        <taxon>Spermatophyta</taxon>
        <taxon>Magnoliopsida</taxon>
        <taxon>eudicotyledons</taxon>
        <taxon>Gunneridae</taxon>
        <taxon>Pentapetalae</taxon>
        <taxon>rosids</taxon>
        <taxon>fabids</taxon>
        <taxon>Malpighiales</taxon>
        <taxon>Erythroxylaceae</taxon>
        <taxon>Erythroxylum</taxon>
    </lineage>
</organism>
<keyword evidence="2" id="KW-0812">Transmembrane</keyword>
<protein>
    <recommendedName>
        <fullName evidence="5">Embryo defective 2759</fullName>
    </recommendedName>
</protein>
<name>A0AAV8U0Y6_9ROSI</name>